<gene>
    <name evidence="4" type="ORF">A3770_06p40630</name>
</gene>
<dbReference type="OrthoDB" id="1078367at2759"/>
<proteinExistence type="predicted"/>
<evidence type="ECO:0000313" key="5">
    <source>
        <dbReference type="Proteomes" id="UP000316726"/>
    </source>
</evidence>
<evidence type="ECO:0000313" key="4">
    <source>
        <dbReference type="EMBL" id="QDZ21545.1"/>
    </source>
</evidence>
<dbReference type="InterPro" id="IPR012340">
    <property type="entry name" value="NA-bd_OB-fold"/>
</dbReference>
<organism evidence="4 5">
    <name type="scientific">Chloropicon primus</name>
    <dbReference type="NCBI Taxonomy" id="1764295"/>
    <lineage>
        <taxon>Eukaryota</taxon>
        <taxon>Viridiplantae</taxon>
        <taxon>Chlorophyta</taxon>
        <taxon>Chloropicophyceae</taxon>
        <taxon>Chloropicales</taxon>
        <taxon>Chloropicaceae</taxon>
        <taxon>Chloropicon</taxon>
    </lineage>
</organism>
<evidence type="ECO:0000256" key="1">
    <source>
        <dbReference type="ARBA" id="ARBA00023125"/>
    </source>
</evidence>
<keyword evidence="5" id="KW-1185">Reference proteome</keyword>
<accession>A0A5B8MPM3</accession>
<dbReference type="PROSITE" id="PS50935">
    <property type="entry name" value="SSB"/>
    <property type="match status" value="1"/>
</dbReference>
<dbReference type="EMBL" id="CP031039">
    <property type="protein sequence ID" value="QDZ21545.1"/>
    <property type="molecule type" value="Genomic_DNA"/>
</dbReference>
<dbReference type="GO" id="GO:0042645">
    <property type="term" value="C:mitochondrial nucleoid"/>
    <property type="evidence" value="ECO:0007669"/>
    <property type="project" value="TreeGrafter"/>
</dbReference>
<evidence type="ECO:0000256" key="3">
    <source>
        <dbReference type="SAM" id="MobiDB-lite"/>
    </source>
</evidence>
<reference evidence="4 5" key="1">
    <citation type="submission" date="2018-07" db="EMBL/GenBank/DDBJ databases">
        <title>The complete nuclear genome of the prasinophyte Chloropicon primus (CCMP1205).</title>
        <authorList>
            <person name="Pombert J.-F."/>
            <person name="Otis C."/>
            <person name="Turmel M."/>
            <person name="Lemieux C."/>
        </authorList>
    </citation>
    <scope>NUCLEOTIDE SEQUENCE [LARGE SCALE GENOMIC DNA]</scope>
    <source>
        <strain evidence="4 5">CCMP1205</strain>
    </source>
</reference>
<dbReference type="Gene3D" id="2.40.50.140">
    <property type="entry name" value="Nucleic acid-binding proteins"/>
    <property type="match status" value="1"/>
</dbReference>
<feature type="region of interest" description="Disordered" evidence="3">
    <location>
        <begin position="295"/>
        <end position="327"/>
    </location>
</feature>
<dbReference type="SUPFAM" id="SSF50249">
    <property type="entry name" value="Nucleic acid-binding proteins"/>
    <property type="match status" value="1"/>
</dbReference>
<sequence>MHMHLMRVWLKTSGTMKTHQASRTALTFARSLGGPLSRVTPFAAGIHLNPHLNGKASKAGSRSRSRSAPLGLGLRAYNASSSPSSGLEEVEWQAENANAVTLIGRLGREPEVKYLENGKVTANVSLAVSRGKNQSAPWFELDFWDEDARLVADNCRKGQQVQVQGRLTQNTWRDKMTGQKKEKVRVVCNRVALVAGGAQGGGDGGFDSFQGGLGGKYSPSGGRGGGAVASKDLEGRWAALFCSPGDFWDNRATKKNPRAPDFKHKETGEALWIESRGTPAWVASSLKELDMNKQVDINSLFTQQQQGGGGPPPPSQHRGGNQEEIPF</sequence>
<dbReference type="PANTHER" id="PTHR10302">
    <property type="entry name" value="SINGLE-STRANDED DNA-BINDING PROTEIN"/>
    <property type="match status" value="1"/>
</dbReference>
<protein>
    <submittedName>
        <fullName evidence="4">Single-stranded DNA-binding protein</fullName>
    </submittedName>
</protein>
<dbReference type="STRING" id="1764295.A0A5B8MPM3"/>
<dbReference type="PANTHER" id="PTHR10302:SF0">
    <property type="entry name" value="SINGLE-STRANDED DNA-BINDING PROTEIN, MITOCHONDRIAL"/>
    <property type="match status" value="1"/>
</dbReference>
<dbReference type="InterPro" id="IPR000424">
    <property type="entry name" value="Primosome_PriB/ssb"/>
</dbReference>
<dbReference type="InterPro" id="IPR011344">
    <property type="entry name" value="ssDNA-bd"/>
</dbReference>
<dbReference type="Pfam" id="PF00436">
    <property type="entry name" value="SSB"/>
    <property type="match status" value="1"/>
</dbReference>
<dbReference type="GO" id="GO:0003697">
    <property type="term" value="F:single-stranded DNA binding"/>
    <property type="evidence" value="ECO:0007669"/>
    <property type="project" value="InterPro"/>
</dbReference>
<name>A0A5B8MPM3_9CHLO</name>
<dbReference type="AlphaFoldDB" id="A0A5B8MPM3"/>
<dbReference type="NCBIfam" id="TIGR00621">
    <property type="entry name" value="ssb"/>
    <property type="match status" value="1"/>
</dbReference>
<dbReference type="CDD" id="cd04496">
    <property type="entry name" value="SSB_OBF"/>
    <property type="match status" value="1"/>
</dbReference>
<dbReference type="GO" id="GO:0006264">
    <property type="term" value="P:mitochondrial DNA replication"/>
    <property type="evidence" value="ECO:0007669"/>
    <property type="project" value="TreeGrafter"/>
</dbReference>
<keyword evidence="1 2" id="KW-0238">DNA-binding</keyword>
<dbReference type="Proteomes" id="UP000316726">
    <property type="component" value="Chromosome 6"/>
</dbReference>
<evidence type="ECO:0000256" key="2">
    <source>
        <dbReference type="PROSITE-ProRule" id="PRU00252"/>
    </source>
</evidence>